<sequence length="304" mass="34744">MKFPNYNNAQKHSKKAHKIEVKLELIHIKKQFYRSTHDPISLRATKCKKKENWDTKSQMSIASAHIKRLLPYRSCKVYPKAWSEMTRSSARIPNLLPYHSYRFKQIGRSISNIDNKDICGSISSEDICKNGDDGLNAPSHNGRTGKKKENWDTKSQMSIASAHIKRLLPYRSCKVYPKAWSEMTRSSALKLQLTYNPPNNNSPSSTFPNKPPNNFKPLTFQPTTTPLIPLRPLQLIVASPFCYTFRDQCCGSYPKPSLLVFLPRTKELLFGGKPPRKYLIVDIRPPTQSRPAEPLASERVVLDT</sequence>
<dbReference type="Proteomes" id="UP000266861">
    <property type="component" value="Unassembled WGS sequence"/>
</dbReference>
<keyword evidence="3" id="KW-1185">Reference proteome</keyword>
<reference evidence="2 3" key="1">
    <citation type="submission" date="2018-08" db="EMBL/GenBank/DDBJ databases">
        <title>Genome and evolution of the arbuscular mycorrhizal fungus Diversispora epigaea (formerly Glomus versiforme) and its bacterial endosymbionts.</title>
        <authorList>
            <person name="Sun X."/>
            <person name="Fei Z."/>
            <person name="Harrison M."/>
        </authorList>
    </citation>
    <scope>NUCLEOTIDE SEQUENCE [LARGE SCALE GENOMIC DNA]</scope>
    <source>
        <strain evidence="2 3">IT104</strain>
    </source>
</reference>
<comment type="caution">
    <text evidence="2">The sequence shown here is derived from an EMBL/GenBank/DDBJ whole genome shotgun (WGS) entry which is preliminary data.</text>
</comment>
<accession>A0A397JH78</accession>
<organism evidence="2 3">
    <name type="scientific">Diversispora epigaea</name>
    <dbReference type="NCBI Taxonomy" id="1348612"/>
    <lineage>
        <taxon>Eukaryota</taxon>
        <taxon>Fungi</taxon>
        <taxon>Fungi incertae sedis</taxon>
        <taxon>Mucoromycota</taxon>
        <taxon>Glomeromycotina</taxon>
        <taxon>Glomeromycetes</taxon>
        <taxon>Diversisporales</taxon>
        <taxon>Diversisporaceae</taxon>
        <taxon>Diversispora</taxon>
    </lineage>
</organism>
<dbReference type="EMBL" id="PQFF01000034">
    <property type="protein sequence ID" value="RHZ87391.1"/>
    <property type="molecule type" value="Genomic_DNA"/>
</dbReference>
<protein>
    <submittedName>
        <fullName evidence="2">Uncharacterized protein</fullName>
    </submittedName>
</protein>
<evidence type="ECO:0000313" key="2">
    <source>
        <dbReference type="EMBL" id="RHZ87391.1"/>
    </source>
</evidence>
<gene>
    <name evidence="2" type="ORF">Glove_36g27</name>
</gene>
<dbReference type="AlphaFoldDB" id="A0A397JH78"/>
<proteinExistence type="predicted"/>
<feature type="region of interest" description="Disordered" evidence="1">
    <location>
        <begin position="133"/>
        <end position="152"/>
    </location>
</feature>
<evidence type="ECO:0000313" key="3">
    <source>
        <dbReference type="Proteomes" id="UP000266861"/>
    </source>
</evidence>
<evidence type="ECO:0000256" key="1">
    <source>
        <dbReference type="SAM" id="MobiDB-lite"/>
    </source>
</evidence>
<name>A0A397JH78_9GLOM</name>